<gene>
    <name evidence="1" type="ORF">SAMN05443633_11220</name>
</gene>
<keyword evidence="2" id="KW-1185">Reference proteome</keyword>
<name>A0A1M5I781_9FLAO</name>
<dbReference type="EMBL" id="FQUT01000012">
    <property type="protein sequence ID" value="SHG24027.1"/>
    <property type="molecule type" value="Genomic_DNA"/>
</dbReference>
<accession>A0A1M5I781</accession>
<dbReference type="RefSeq" id="WP_378158198.1">
    <property type="nucleotide sequence ID" value="NZ_JBHSOO010000001.1"/>
</dbReference>
<organism evidence="1 2">
    <name type="scientific">Chryseobacterium arachidis</name>
    <dbReference type="NCBI Taxonomy" id="1416778"/>
    <lineage>
        <taxon>Bacteria</taxon>
        <taxon>Pseudomonadati</taxon>
        <taxon>Bacteroidota</taxon>
        <taxon>Flavobacteriia</taxon>
        <taxon>Flavobacteriales</taxon>
        <taxon>Weeksellaceae</taxon>
        <taxon>Chryseobacterium group</taxon>
        <taxon>Chryseobacterium</taxon>
    </lineage>
</organism>
<proteinExistence type="predicted"/>
<dbReference type="Proteomes" id="UP000184518">
    <property type="component" value="Unassembled WGS sequence"/>
</dbReference>
<sequence length="309" mass="35758">MALKNLTVLMENYGLSPKGSMIKRNNDFFAEKLYDAKIGTLIRSGESLAFTADRGENLVERHYATLKLQKESQRKETEKLSLSDLESIHKAVLKKDEPIISFFDEFYRYKLIYTGIHFEILIYSLNGKDSESIPAKLSTFLNIEDFWKEVTADPNWFMALSIHQQESLQPFVLSRKVIETLNSLKKEKELSYGQHEKIYAWEKVFIHPDLKAGKVKQFCSNCTKEVKYNLRYPKYICSICSSKDKYSQEGMLLEFYNTDLSGGLKIIYKDIHGNVLREDDSKAEFLCLIDGKEFTAQEARFGGIVIQKK</sequence>
<dbReference type="AlphaFoldDB" id="A0A1M5I781"/>
<reference evidence="2" key="1">
    <citation type="submission" date="2016-11" db="EMBL/GenBank/DDBJ databases">
        <authorList>
            <person name="Varghese N."/>
            <person name="Submissions S."/>
        </authorList>
    </citation>
    <scope>NUCLEOTIDE SEQUENCE [LARGE SCALE GENOMIC DNA]</scope>
    <source>
        <strain evidence="2">DSM 27619</strain>
    </source>
</reference>
<evidence type="ECO:0000313" key="2">
    <source>
        <dbReference type="Proteomes" id="UP000184518"/>
    </source>
</evidence>
<protein>
    <submittedName>
        <fullName evidence="1">Uncharacterized protein</fullName>
    </submittedName>
</protein>
<evidence type="ECO:0000313" key="1">
    <source>
        <dbReference type="EMBL" id="SHG24027.1"/>
    </source>
</evidence>